<feature type="compositionally biased region" description="Basic residues" evidence="1">
    <location>
        <begin position="75"/>
        <end position="84"/>
    </location>
</feature>
<sequence>MAGDVAVTGRPHLHPGPVQAGDGEGLAQPAGVAADGHDLQATSDGLRQDELSLVAVGTVDGDSHGGPCFPLSVASHRRKGQGDF</sequence>
<evidence type="ECO:0000256" key="1">
    <source>
        <dbReference type="SAM" id="MobiDB-lite"/>
    </source>
</evidence>
<keyword evidence="3" id="KW-1185">Reference proteome</keyword>
<reference evidence="3" key="1">
    <citation type="journal article" date="2019" name="Int. J. Syst. Evol. Microbiol.">
        <title>The Global Catalogue of Microorganisms (GCM) 10K type strain sequencing project: providing services to taxonomists for standard genome sequencing and annotation.</title>
        <authorList>
            <consortium name="The Broad Institute Genomics Platform"/>
            <consortium name="The Broad Institute Genome Sequencing Center for Infectious Disease"/>
            <person name="Wu L."/>
            <person name="Ma J."/>
        </authorList>
    </citation>
    <scope>NUCLEOTIDE SEQUENCE [LARGE SCALE GENOMIC DNA]</scope>
    <source>
        <strain evidence="3">JCM 3106</strain>
    </source>
</reference>
<evidence type="ECO:0000313" key="2">
    <source>
        <dbReference type="EMBL" id="GAA3032488.1"/>
    </source>
</evidence>
<dbReference type="Proteomes" id="UP001499930">
    <property type="component" value="Unassembled WGS sequence"/>
</dbReference>
<feature type="region of interest" description="Disordered" evidence="1">
    <location>
        <begin position="64"/>
        <end position="84"/>
    </location>
</feature>
<protein>
    <submittedName>
        <fullName evidence="2">Uncharacterized protein</fullName>
    </submittedName>
</protein>
<gene>
    <name evidence="2" type="ORF">GCM10017559_69700</name>
</gene>
<name>A0ABP6L6U6_9ACTN</name>
<feature type="region of interest" description="Disordered" evidence="1">
    <location>
        <begin position="1"/>
        <end position="31"/>
    </location>
</feature>
<comment type="caution">
    <text evidence="2">The sequence shown here is derived from an EMBL/GenBank/DDBJ whole genome shotgun (WGS) entry which is preliminary data.</text>
</comment>
<accession>A0ABP6L6U6</accession>
<dbReference type="EMBL" id="BAAAWD010000019">
    <property type="protein sequence ID" value="GAA3032488.1"/>
    <property type="molecule type" value="Genomic_DNA"/>
</dbReference>
<evidence type="ECO:0000313" key="3">
    <source>
        <dbReference type="Proteomes" id="UP001499930"/>
    </source>
</evidence>
<proteinExistence type="predicted"/>
<organism evidence="2 3">
    <name type="scientific">Streptosporangium longisporum</name>
    <dbReference type="NCBI Taxonomy" id="46187"/>
    <lineage>
        <taxon>Bacteria</taxon>
        <taxon>Bacillati</taxon>
        <taxon>Actinomycetota</taxon>
        <taxon>Actinomycetes</taxon>
        <taxon>Streptosporangiales</taxon>
        <taxon>Streptosporangiaceae</taxon>
        <taxon>Streptosporangium</taxon>
    </lineage>
</organism>